<evidence type="ECO:0000259" key="6">
    <source>
        <dbReference type="PROSITE" id="PS50977"/>
    </source>
</evidence>
<dbReference type="EMBL" id="JAERRJ010000022">
    <property type="protein sequence ID" value="MBL1080013.1"/>
    <property type="molecule type" value="Genomic_DNA"/>
</dbReference>
<dbReference type="PROSITE" id="PS50977">
    <property type="entry name" value="HTH_TETR_2"/>
    <property type="match status" value="1"/>
</dbReference>
<dbReference type="Pfam" id="PF00440">
    <property type="entry name" value="TetR_N"/>
    <property type="match status" value="1"/>
</dbReference>
<sequence length="207" mass="22300">MPAAPTEPRRPSLAERRKAATRMDIARTAARLFAERGTASVTAEEIAAESGIALRTFYRYSRTKEDAVEPMLAAGAQRWLDIIATGPQHLPTLAELESAAVRALTFRGVDDDLEVTRGLLRAMDSDDALRAVWQRINMEGERQLARALTELAGPDTDTLRIRLIAAAIAGSIRIAVEQWASTDAPAAGKGSPSDLVTHCIRTLGAGL</sequence>
<feature type="domain" description="HTH tetR-type" evidence="6">
    <location>
        <begin position="19"/>
        <end position="79"/>
    </location>
</feature>
<protein>
    <submittedName>
        <fullName evidence="7">TetR family transcriptional regulator</fullName>
    </submittedName>
</protein>
<keyword evidence="2 4" id="KW-0238">DNA-binding</keyword>
<evidence type="ECO:0000256" key="4">
    <source>
        <dbReference type="PROSITE-ProRule" id="PRU00335"/>
    </source>
</evidence>
<dbReference type="Gene3D" id="1.10.357.10">
    <property type="entry name" value="Tetracycline Repressor, domain 2"/>
    <property type="match status" value="1"/>
</dbReference>
<evidence type="ECO:0000313" key="7">
    <source>
        <dbReference type="EMBL" id="MBL1080013.1"/>
    </source>
</evidence>
<proteinExistence type="predicted"/>
<dbReference type="PRINTS" id="PR00455">
    <property type="entry name" value="HTHTETR"/>
</dbReference>
<evidence type="ECO:0000256" key="5">
    <source>
        <dbReference type="SAM" id="MobiDB-lite"/>
    </source>
</evidence>
<feature type="DNA-binding region" description="H-T-H motif" evidence="4">
    <location>
        <begin position="42"/>
        <end position="61"/>
    </location>
</feature>
<keyword evidence="8" id="KW-1185">Reference proteome</keyword>
<organism evidence="7 8">
    <name type="scientific">Nocardia acididurans</name>
    <dbReference type="NCBI Taxonomy" id="2802282"/>
    <lineage>
        <taxon>Bacteria</taxon>
        <taxon>Bacillati</taxon>
        <taxon>Actinomycetota</taxon>
        <taxon>Actinomycetes</taxon>
        <taxon>Mycobacteriales</taxon>
        <taxon>Nocardiaceae</taxon>
        <taxon>Nocardia</taxon>
    </lineage>
</organism>
<reference evidence="7 8" key="1">
    <citation type="submission" date="2021-01" db="EMBL/GenBank/DDBJ databases">
        <title>WGS of actinomycetes isolated from Thailand.</title>
        <authorList>
            <person name="Thawai C."/>
        </authorList>
    </citation>
    <scope>NUCLEOTIDE SEQUENCE [LARGE SCALE GENOMIC DNA]</scope>
    <source>
        <strain evidence="7 8">LPG 2</strain>
    </source>
</reference>
<dbReference type="PANTHER" id="PTHR30055">
    <property type="entry name" value="HTH-TYPE TRANSCRIPTIONAL REGULATOR RUTR"/>
    <property type="match status" value="1"/>
</dbReference>
<name>A0ABS1MH65_9NOCA</name>
<feature type="compositionally biased region" description="Basic and acidic residues" evidence="5">
    <location>
        <begin position="7"/>
        <end position="18"/>
    </location>
</feature>
<dbReference type="SUPFAM" id="SSF46689">
    <property type="entry name" value="Homeodomain-like"/>
    <property type="match status" value="1"/>
</dbReference>
<dbReference type="InterPro" id="IPR050109">
    <property type="entry name" value="HTH-type_TetR-like_transc_reg"/>
</dbReference>
<comment type="caution">
    <text evidence="7">The sequence shown here is derived from an EMBL/GenBank/DDBJ whole genome shotgun (WGS) entry which is preliminary data.</text>
</comment>
<feature type="region of interest" description="Disordered" evidence="5">
    <location>
        <begin position="1"/>
        <end position="20"/>
    </location>
</feature>
<evidence type="ECO:0000256" key="1">
    <source>
        <dbReference type="ARBA" id="ARBA00023015"/>
    </source>
</evidence>
<accession>A0ABS1MH65</accession>
<dbReference type="RefSeq" id="WP_201958098.1">
    <property type="nucleotide sequence ID" value="NZ_JAERRJ010000022.1"/>
</dbReference>
<gene>
    <name evidence="7" type="ORF">JK358_37020</name>
</gene>
<evidence type="ECO:0000313" key="8">
    <source>
        <dbReference type="Proteomes" id="UP000602198"/>
    </source>
</evidence>
<evidence type="ECO:0000256" key="3">
    <source>
        <dbReference type="ARBA" id="ARBA00023163"/>
    </source>
</evidence>
<keyword evidence="3" id="KW-0804">Transcription</keyword>
<dbReference type="PANTHER" id="PTHR30055:SF238">
    <property type="entry name" value="MYCOFACTOCIN BIOSYNTHESIS TRANSCRIPTIONAL REGULATOR MFTR-RELATED"/>
    <property type="match status" value="1"/>
</dbReference>
<keyword evidence="1" id="KW-0805">Transcription regulation</keyword>
<dbReference type="InterPro" id="IPR001647">
    <property type="entry name" value="HTH_TetR"/>
</dbReference>
<evidence type="ECO:0000256" key="2">
    <source>
        <dbReference type="ARBA" id="ARBA00023125"/>
    </source>
</evidence>
<dbReference type="InterPro" id="IPR009057">
    <property type="entry name" value="Homeodomain-like_sf"/>
</dbReference>
<dbReference type="Proteomes" id="UP000602198">
    <property type="component" value="Unassembled WGS sequence"/>
</dbReference>